<comment type="subcellular location">
    <subcellularLocation>
        <location evidence="10 11">Cytoplasm</location>
    </subcellularLocation>
</comment>
<dbReference type="InterPro" id="IPR036565">
    <property type="entry name" value="Mur-like_cat_sf"/>
</dbReference>
<keyword evidence="9 10" id="KW-0961">Cell wall biogenesis/degradation</keyword>
<evidence type="ECO:0000313" key="16">
    <source>
        <dbReference type="Proteomes" id="UP000233387"/>
    </source>
</evidence>
<dbReference type="GO" id="GO:0051301">
    <property type="term" value="P:cell division"/>
    <property type="evidence" value="ECO:0007669"/>
    <property type="project" value="UniProtKB-KW"/>
</dbReference>
<evidence type="ECO:0000256" key="4">
    <source>
        <dbReference type="ARBA" id="ARBA00022741"/>
    </source>
</evidence>
<dbReference type="SUPFAM" id="SSF63418">
    <property type="entry name" value="MurE/MurF N-terminal domain"/>
    <property type="match status" value="1"/>
</dbReference>
<dbReference type="SUPFAM" id="SSF53623">
    <property type="entry name" value="MurD-like peptide ligases, catalytic domain"/>
    <property type="match status" value="1"/>
</dbReference>
<keyword evidence="6 10" id="KW-0133">Cell shape</keyword>
<accession>A0A2N3IJW1</accession>
<proteinExistence type="inferred from homology"/>
<keyword evidence="2 10" id="KW-0436">Ligase</keyword>
<dbReference type="NCBIfam" id="TIGR01143">
    <property type="entry name" value="murF"/>
    <property type="match status" value="1"/>
</dbReference>
<dbReference type="GO" id="GO:0005524">
    <property type="term" value="F:ATP binding"/>
    <property type="evidence" value="ECO:0007669"/>
    <property type="project" value="UniProtKB-UniRule"/>
</dbReference>
<dbReference type="GO" id="GO:0071555">
    <property type="term" value="P:cell wall organization"/>
    <property type="evidence" value="ECO:0007669"/>
    <property type="project" value="UniProtKB-KW"/>
</dbReference>
<evidence type="ECO:0000256" key="10">
    <source>
        <dbReference type="HAMAP-Rule" id="MF_02019"/>
    </source>
</evidence>
<gene>
    <name evidence="10" type="primary">murF</name>
    <name evidence="15" type="ORF">Rain11_0352</name>
</gene>
<dbReference type="InterPro" id="IPR013221">
    <property type="entry name" value="Mur_ligase_cen"/>
</dbReference>
<dbReference type="OrthoDB" id="9801978at2"/>
<organism evidence="15 16">
    <name type="scientific">Raineya orbicola</name>
    <dbReference type="NCBI Taxonomy" id="2016530"/>
    <lineage>
        <taxon>Bacteria</taxon>
        <taxon>Pseudomonadati</taxon>
        <taxon>Bacteroidota</taxon>
        <taxon>Cytophagia</taxon>
        <taxon>Cytophagales</taxon>
        <taxon>Raineyaceae</taxon>
        <taxon>Raineya</taxon>
    </lineage>
</organism>
<evidence type="ECO:0000313" key="15">
    <source>
        <dbReference type="EMBL" id="PKQ70622.1"/>
    </source>
</evidence>
<sequence>MQLAELYKVYLANPRISTDTRKIEAGSIFFALKGANFNGNAFAQEALDKGAIYAVIDEKKYQNSEKCILVKNVLKTLQQLATLHRKNLDIPFIAIAGSNGKTTTKELTALVLAQKYKTFATQGNLNNHIGVPLTILSIPKDTEIAVIELGANHIGETVFLCQIAQPTCGVVTNIGLDHLEGFGSLEGVAKANSELYKYLQKNKGVIFLNTNEKELLSVLEKLKFPKKRTFTYPNEKDYLHCKLGSSDFFVSYENEQGNFIQTQLIGKYNFANIATALCIGKYFGVAPEKMDEAILSYKPRNNRSQILHQNTNIVILDAYNANPSSMKEAIENFAQIQTSQSKAVILGQMNELGSYSYAEHQKLGKLIAEKNFDLVVLYGDEMQPALEFLPKAYFFTDKFSLHNWLKDKNLQDWFILVKGSRGVQMESVLDFL</sequence>
<evidence type="ECO:0000256" key="6">
    <source>
        <dbReference type="ARBA" id="ARBA00022960"/>
    </source>
</evidence>
<feature type="domain" description="Mur ligase C-terminal" evidence="13">
    <location>
        <begin position="303"/>
        <end position="384"/>
    </location>
</feature>
<dbReference type="Proteomes" id="UP000233387">
    <property type="component" value="Unassembled WGS sequence"/>
</dbReference>
<feature type="domain" description="Mur ligase N-terminal catalytic" evidence="12">
    <location>
        <begin position="16"/>
        <end position="81"/>
    </location>
</feature>
<dbReference type="EC" id="6.3.2.10" evidence="10 11"/>
<comment type="catalytic activity">
    <reaction evidence="10 11">
        <text>D-alanyl-D-alanine + UDP-N-acetyl-alpha-D-muramoyl-L-alanyl-gamma-D-glutamyl-meso-2,6-diaminopimelate + ATP = UDP-N-acetyl-alpha-D-muramoyl-L-alanyl-gamma-D-glutamyl-meso-2,6-diaminopimeloyl-D-alanyl-D-alanine + ADP + phosphate + H(+)</text>
        <dbReference type="Rhea" id="RHEA:28374"/>
        <dbReference type="ChEBI" id="CHEBI:15378"/>
        <dbReference type="ChEBI" id="CHEBI:30616"/>
        <dbReference type="ChEBI" id="CHEBI:43474"/>
        <dbReference type="ChEBI" id="CHEBI:57822"/>
        <dbReference type="ChEBI" id="CHEBI:61386"/>
        <dbReference type="ChEBI" id="CHEBI:83905"/>
        <dbReference type="ChEBI" id="CHEBI:456216"/>
        <dbReference type="EC" id="6.3.2.10"/>
    </reaction>
</comment>
<dbReference type="SUPFAM" id="SSF53244">
    <property type="entry name" value="MurD-like peptide ligases, peptide-binding domain"/>
    <property type="match status" value="1"/>
</dbReference>
<keyword evidence="16" id="KW-1185">Reference proteome</keyword>
<evidence type="ECO:0000256" key="3">
    <source>
        <dbReference type="ARBA" id="ARBA00022618"/>
    </source>
</evidence>
<keyword evidence="3 10" id="KW-0132">Cell division</keyword>
<dbReference type="Gene3D" id="3.90.190.20">
    <property type="entry name" value="Mur ligase, C-terminal domain"/>
    <property type="match status" value="1"/>
</dbReference>
<evidence type="ECO:0000259" key="12">
    <source>
        <dbReference type="Pfam" id="PF01225"/>
    </source>
</evidence>
<comment type="pathway">
    <text evidence="10 11">Cell wall biogenesis; peptidoglycan biosynthesis.</text>
</comment>
<evidence type="ECO:0000256" key="11">
    <source>
        <dbReference type="RuleBase" id="RU004136"/>
    </source>
</evidence>
<dbReference type="GO" id="GO:0005737">
    <property type="term" value="C:cytoplasm"/>
    <property type="evidence" value="ECO:0007669"/>
    <property type="project" value="UniProtKB-SubCell"/>
</dbReference>
<keyword evidence="5 10" id="KW-0067">ATP-binding</keyword>
<dbReference type="InterPro" id="IPR051046">
    <property type="entry name" value="MurCDEF_CellWall_CoF430Synth"/>
</dbReference>
<evidence type="ECO:0000256" key="2">
    <source>
        <dbReference type="ARBA" id="ARBA00022598"/>
    </source>
</evidence>
<keyword evidence="1 10" id="KW-0963">Cytoplasm</keyword>
<dbReference type="UniPathway" id="UPA00219"/>
<dbReference type="GO" id="GO:0008766">
    <property type="term" value="F:UDP-N-acetylmuramoylalanyl-D-glutamyl-2,6-diaminopimelate-D-alanyl-D-alanine ligase activity"/>
    <property type="evidence" value="ECO:0007669"/>
    <property type="project" value="RHEA"/>
</dbReference>
<evidence type="ECO:0000256" key="8">
    <source>
        <dbReference type="ARBA" id="ARBA00023306"/>
    </source>
</evidence>
<evidence type="ECO:0000256" key="7">
    <source>
        <dbReference type="ARBA" id="ARBA00022984"/>
    </source>
</evidence>
<dbReference type="GO" id="GO:0009252">
    <property type="term" value="P:peptidoglycan biosynthetic process"/>
    <property type="evidence" value="ECO:0007669"/>
    <property type="project" value="UniProtKB-UniRule"/>
</dbReference>
<feature type="domain" description="Mur ligase central" evidence="14">
    <location>
        <begin position="95"/>
        <end position="279"/>
    </location>
</feature>
<dbReference type="EMBL" id="NKXO01000004">
    <property type="protein sequence ID" value="PKQ70622.1"/>
    <property type="molecule type" value="Genomic_DNA"/>
</dbReference>
<evidence type="ECO:0000256" key="5">
    <source>
        <dbReference type="ARBA" id="ARBA00022840"/>
    </source>
</evidence>
<comment type="function">
    <text evidence="10 11">Involved in cell wall formation. Catalyzes the final step in the synthesis of UDP-N-acetylmuramoyl-pentapeptide, the precursor of murein.</text>
</comment>
<dbReference type="InterPro" id="IPR004101">
    <property type="entry name" value="Mur_ligase_C"/>
</dbReference>
<dbReference type="GO" id="GO:0047480">
    <property type="term" value="F:UDP-N-acetylmuramoyl-tripeptide-D-alanyl-D-alanine ligase activity"/>
    <property type="evidence" value="ECO:0007669"/>
    <property type="project" value="UniProtKB-UniRule"/>
</dbReference>
<protein>
    <recommendedName>
        <fullName evidence="10 11">UDP-N-acetylmuramoyl-tripeptide--D-alanyl-D-alanine ligase</fullName>
        <ecNumber evidence="10 11">6.3.2.10</ecNumber>
    </recommendedName>
    <alternativeName>
        <fullName evidence="10">D-alanyl-D-alanine-adding enzyme</fullName>
    </alternativeName>
</protein>
<keyword evidence="7 10" id="KW-0573">Peptidoglycan synthesis</keyword>
<dbReference type="InterPro" id="IPR036615">
    <property type="entry name" value="Mur_ligase_C_dom_sf"/>
</dbReference>
<dbReference type="AlphaFoldDB" id="A0A2N3IJW1"/>
<dbReference type="PANTHER" id="PTHR43024:SF1">
    <property type="entry name" value="UDP-N-ACETYLMURAMOYL-TRIPEPTIDE--D-ALANYL-D-ALANINE LIGASE"/>
    <property type="match status" value="1"/>
</dbReference>
<keyword evidence="4 10" id="KW-0547">Nucleotide-binding</keyword>
<comment type="similarity">
    <text evidence="10">Belongs to the MurCDEF family. MurF subfamily.</text>
</comment>
<dbReference type="Pfam" id="PF02875">
    <property type="entry name" value="Mur_ligase_C"/>
    <property type="match status" value="1"/>
</dbReference>
<evidence type="ECO:0000256" key="1">
    <source>
        <dbReference type="ARBA" id="ARBA00022490"/>
    </source>
</evidence>
<dbReference type="GO" id="GO:0008360">
    <property type="term" value="P:regulation of cell shape"/>
    <property type="evidence" value="ECO:0007669"/>
    <property type="project" value="UniProtKB-KW"/>
</dbReference>
<comment type="caution">
    <text evidence="15">The sequence shown here is derived from an EMBL/GenBank/DDBJ whole genome shotgun (WGS) entry which is preliminary data.</text>
</comment>
<keyword evidence="8 10" id="KW-0131">Cell cycle</keyword>
<dbReference type="Pfam" id="PF01225">
    <property type="entry name" value="Mur_ligase"/>
    <property type="match status" value="1"/>
</dbReference>
<dbReference type="InterPro" id="IPR000713">
    <property type="entry name" value="Mur_ligase_N"/>
</dbReference>
<dbReference type="PANTHER" id="PTHR43024">
    <property type="entry name" value="UDP-N-ACETYLMURAMOYL-TRIPEPTIDE--D-ALANYL-D-ALANINE LIGASE"/>
    <property type="match status" value="1"/>
</dbReference>
<dbReference type="InterPro" id="IPR035911">
    <property type="entry name" value="MurE/MurF_N"/>
</dbReference>
<evidence type="ECO:0000259" key="13">
    <source>
        <dbReference type="Pfam" id="PF02875"/>
    </source>
</evidence>
<dbReference type="Gene3D" id="3.40.1390.10">
    <property type="entry name" value="MurE/MurF, N-terminal domain"/>
    <property type="match status" value="1"/>
</dbReference>
<name>A0A2N3IJW1_9BACT</name>
<feature type="binding site" evidence="10">
    <location>
        <begin position="97"/>
        <end position="103"/>
    </location>
    <ligand>
        <name>ATP</name>
        <dbReference type="ChEBI" id="CHEBI:30616"/>
    </ligand>
</feature>
<dbReference type="RefSeq" id="WP_101357664.1">
    <property type="nucleotide sequence ID" value="NZ_NKXO01000004.1"/>
</dbReference>
<evidence type="ECO:0000256" key="9">
    <source>
        <dbReference type="ARBA" id="ARBA00023316"/>
    </source>
</evidence>
<dbReference type="HAMAP" id="MF_02019">
    <property type="entry name" value="MurF"/>
    <property type="match status" value="1"/>
</dbReference>
<dbReference type="Gene3D" id="3.40.1190.10">
    <property type="entry name" value="Mur-like, catalytic domain"/>
    <property type="match status" value="1"/>
</dbReference>
<dbReference type="Pfam" id="PF08245">
    <property type="entry name" value="Mur_ligase_M"/>
    <property type="match status" value="1"/>
</dbReference>
<reference evidence="15 16" key="1">
    <citation type="submission" date="2017-06" db="EMBL/GenBank/DDBJ databases">
        <title>Raineya orbicola gen. nov., sp. nov. a slightly thermophilic bacterium of the phylum Bacteroidetes and the description of Raineyaceae fam. nov.</title>
        <authorList>
            <person name="Albuquerque L."/>
            <person name="Polonia A.R.M."/>
            <person name="Barroso C."/>
            <person name="Froufe H.J.C."/>
            <person name="Lage O."/>
            <person name="Lobo-Da-Cunha A."/>
            <person name="Egas C."/>
            <person name="Da Costa M.S."/>
        </authorList>
    </citation>
    <scope>NUCLEOTIDE SEQUENCE [LARGE SCALE GENOMIC DNA]</scope>
    <source>
        <strain evidence="15 16">SPSPC-11</strain>
    </source>
</reference>
<dbReference type="InterPro" id="IPR005863">
    <property type="entry name" value="UDP-N-AcMur_synth"/>
</dbReference>
<evidence type="ECO:0000259" key="14">
    <source>
        <dbReference type="Pfam" id="PF08245"/>
    </source>
</evidence>